<accession>A0A2X2C0U4</accession>
<name>A0A2X2C0U4_PROMI</name>
<evidence type="ECO:0000313" key="1">
    <source>
        <dbReference type="EMBL" id="SPZ01637.1"/>
    </source>
</evidence>
<dbReference type="EMBL" id="UAUE01000028">
    <property type="protein sequence ID" value="SPZ01637.1"/>
    <property type="molecule type" value="Genomic_DNA"/>
</dbReference>
<dbReference type="AlphaFoldDB" id="A0A2X2C0U4"/>
<gene>
    <name evidence="1" type="ORF">NCTC10975_04286</name>
</gene>
<proteinExistence type="predicted"/>
<sequence>MGGLKKNWDNLYISPDKYIENLNLAINMADISQLPIALFNYPLCHLPNSLWKYTIQSISDWKNYYPNECDQCKMKSHCGGYFSSSYGKYHQTARAIL</sequence>
<protein>
    <submittedName>
        <fullName evidence="1">Radical SAM superfamily protein</fullName>
    </submittedName>
</protein>
<evidence type="ECO:0000313" key="2">
    <source>
        <dbReference type="Proteomes" id="UP000251485"/>
    </source>
</evidence>
<organism evidence="1 2">
    <name type="scientific">Proteus mirabilis</name>
    <dbReference type="NCBI Taxonomy" id="584"/>
    <lineage>
        <taxon>Bacteria</taxon>
        <taxon>Pseudomonadati</taxon>
        <taxon>Pseudomonadota</taxon>
        <taxon>Gammaproteobacteria</taxon>
        <taxon>Enterobacterales</taxon>
        <taxon>Morganellaceae</taxon>
        <taxon>Proteus</taxon>
    </lineage>
</organism>
<dbReference type="Proteomes" id="UP000251485">
    <property type="component" value="Unassembled WGS sequence"/>
</dbReference>
<reference evidence="1 2" key="1">
    <citation type="submission" date="2018-06" db="EMBL/GenBank/DDBJ databases">
        <authorList>
            <consortium name="Pathogen Informatics"/>
            <person name="Doyle S."/>
        </authorList>
    </citation>
    <scope>NUCLEOTIDE SEQUENCE [LARGE SCALE GENOMIC DNA]</scope>
    <source>
        <strain evidence="1 2">NCTC10975</strain>
    </source>
</reference>